<protein>
    <submittedName>
        <fullName evidence="1">Uncharacterized protein</fullName>
    </submittedName>
</protein>
<dbReference type="EMBL" id="UZAI01002140">
    <property type="protein sequence ID" value="VDO68636.1"/>
    <property type="molecule type" value="Genomic_DNA"/>
</dbReference>
<accession>A0A183LQ74</accession>
<keyword evidence="2" id="KW-1185">Reference proteome</keyword>
<organism evidence="1 2">
    <name type="scientific">Schistosoma margrebowiei</name>
    <dbReference type="NCBI Taxonomy" id="48269"/>
    <lineage>
        <taxon>Eukaryota</taxon>
        <taxon>Metazoa</taxon>
        <taxon>Spiralia</taxon>
        <taxon>Lophotrochozoa</taxon>
        <taxon>Platyhelminthes</taxon>
        <taxon>Trematoda</taxon>
        <taxon>Digenea</taxon>
        <taxon>Strigeidida</taxon>
        <taxon>Schistosomatoidea</taxon>
        <taxon>Schistosomatidae</taxon>
        <taxon>Schistosoma</taxon>
    </lineage>
</organism>
<reference evidence="1 2" key="1">
    <citation type="submission" date="2018-11" db="EMBL/GenBank/DDBJ databases">
        <authorList>
            <consortium name="Pathogen Informatics"/>
        </authorList>
    </citation>
    <scope>NUCLEOTIDE SEQUENCE [LARGE SCALE GENOMIC DNA]</scope>
    <source>
        <strain evidence="1 2">Zambia</strain>
    </source>
</reference>
<dbReference type="AlphaFoldDB" id="A0A183LQ74"/>
<gene>
    <name evidence="1" type="ORF">SMRZ_LOCUS5949</name>
</gene>
<evidence type="ECO:0000313" key="1">
    <source>
        <dbReference type="EMBL" id="VDO68636.1"/>
    </source>
</evidence>
<evidence type="ECO:0000313" key="2">
    <source>
        <dbReference type="Proteomes" id="UP000277204"/>
    </source>
</evidence>
<proteinExistence type="predicted"/>
<name>A0A183LQ74_9TREM</name>
<dbReference type="Proteomes" id="UP000277204">
    <property type="component" value="Unassembled WGS sequence"/>
</dbReference>
<sequence length="92" mass="10344">MFLLTTRVTIFIGTWNVRTILKTGRTSQIAAEMRRYDLVALEISETHCAKAGQKTLDPEEMLLYSGHEQENAPHTQGVALMLSKEARNAIII</sequence>